<gene>
    <name evidence="2" type="ORF">DPMN_133794</name>
</gene>
<organism evidence="2 3">
    <name type="scientific">Dreissena polymorpha</name>
    <name type="common">Zebra mussel</name>
    <name type="synonym">Mytilus polymorpha</name>
    <dbReference type="NCBI Taxonomy" id="45954"/>
    <lineage>
        <taxon>Eukaryota</taxon>
        <taxon>Metazoa</taxon>
        <taxon>Spiralia</taxon>
        <taxon>Lophotrochozoa</taxon>
        <taxon>Mollusca</taxon>
        <taxon>Bivalvia</taxon>
        <taxon>Autobranchia</taxon>
        <taxon>Heteroconchia</taxon>
        <taxon>Euheterodonta</taxon>
        <taxon>Imparidentia</taxon>
        <taxon>Neoheterodontei</taxon>
        <taxon>Myida</taxon>
        <taxon>Dreissenoidea</taxon>
        <taxon>Dreissenidae</taxon>
        <taxon>Dreissena</taxon>
    </lineage>
</organism>
<sequence>MTLRYFKKELPVSVQEYNTMMTKTIISCDVTRVLGTSGSDYIFIVFNDRIRCISLFSGQTVVRKGPLPSADDEQEEKEEDTENVQDVHSHVHRQKQLCRQTGSVEDVYHNTKSSDCPT</sequence>
<feature type="region of interest" description="Disordered" evidence="1">
    <location>
        <begin position="64"/>
        <end position="92"/>
    </location>
</feature>
<dbReference type="Proteomes" id="UP000828390">
    <property type="component" value="Unassembled WGS sequence"/>
</dbReference>
<protein>
    <submittedName>
        <fullName evidence="2">Uncharacterized protein</fullName>
    </submittedName>
</protein>
<name>A0A9D4JA43_DREPO</name>
<dbReference type="EMBL" id="JAIWYP010000006">
    <property type="protein sequence ID" value="KAH3805491.1"/>
    <property type="molecule type" value="Genomic_DNA"/>
</dbReference>
<keyword evidence="3" id="KW-1185">Reference proteome</keyword>
<comment type="caution">
    <text evidence="2">The sequence shown here is derived from an EMBL/GenBank/DDBJ whole genome shotgun (WGS) entry which is preliminary data.</text>
</comment>
<proteinExistence type="predicted"/>
<feature type="compositionally biased region" description="Acidic residues" evidence="1">
    <location>
        <begin position="70"/>
        <end position="83"/>
    </location>
</feature>
<evidence type="ECO:0000256" key="1">
    <source>
        <dbReference type="SAM" id="MobiDB-lite"/>
    </source>
</evidence>
<reference evidence="2" key="2">
    <citation type="submission" date="2020-11" db="EMBL/GenBank/DDBJ databases">
        <authorList>
            <person name="McCartney M.A."/>
            <person name="Auch B."/>
            <person name="Kono T."/>
            <person name="Mallez S."/>
            <person name="Becker A."/>
            <person name="Gohl D.M."/>
            <person name="Silverstein K.A.T."/>
            <person name="Koren S."/>
            <person name="Bechman K.B."/>
            <person name="Herman A."/>
            <person name="Abrahante J.E."/>
            <person name="Garbe J."/>
        </authorList>
    </citation>
    <scope>NUCLEOTIDE SEQUENCE</scope>
    <source>
        <strain evidence="2">Duluth1</strain>
        <tissue evidence="2">Whole animal</tissue>
    </source>
</reference>
<evidence type="ECO:0000313" key="2">
    <source>
        <dbReference type="EMBL" id="KAH3805491.1"/>
    </source>
</evidence>
<accession>A0A9D4JA43</accession>
<dbReference type="AlphaFoldDB" id="A0A9D4JA43"/>
<evidence type="ECO:0000313" key="3">
    <source>
        <dbReference type="Proteomes" id="UP000828390"/>
    </source>
</evidence>
<reference evidence="2" key="1">
    <citation type="journal article" date="2019" name="bioRxiv">
        <title>The Genome of the Zebra Mussel, Dreissena polymorpha: A Resource for Invasive Species Research.</title>
        <authorList>
            <person name="McCartney M.A."/>
            <person name="Auch B."/>
            <person name="Kono T."/>
            <person name="Mallez S."/>
            <person name="Zhang Y."/>
            <person name="Obille A."/>
            <person name="Becker A."/>
            <person name="Abrahante J.E."/>
            <person name="Garbe J."/>
            <person name="Badalamenti J.P."/>
            <person name="Herman A."/>
            <person name="Mangelson H."/>
            <person name="Liachko I."/>
            <person name="Sullivan S."/>
            <person name="Sone E.D."/>
            <person name="Koren S."/>
            <person name="Silverstein K.A.T."/>
            <person name="Beckman K.B."/>
            <person name="Gohl D.M."/>
        </authorList>
    </citation>
    <scope>NUCLEOTIDE SEQUENCE</scope>
    <source>
        <strain evidence="2">Duluth1</strain>
        <tissue evidence="2">Whole animal</tissue>
    </source>
</reference>